<dbReference type="Proteomes" id="UP000298652">
    <property type="component" value="Chromosome 4"/>
</dbReference>
<evidence type="ECO:0000313" key="2">
    <source>
        <dbReference type="Proteomes" id="UP000298652"/>
    </source>
</evidence>
<accession>A0A4U6UVJ0</accession>
<protein>
    <recommendedName>
        <fullName evidence="3">Reverse transcriptase zinc-binding domain-containing protein</fullName>
    </recommendedName>
</protein>
<name>A0A4U6UVJ0_SETVI</name>
<dbReference type="EMBL" id="CM016555">
    <property type="protein sequence ID" value="TKW19802.1"/>
    <property type="molecule type" value="Genomic_DNA"/>
</dbReference>
<proteinExistence type="predicted"/>
<evidence type="ECO:0000313" key="1">
    <source>
        <dbReference type="EMBL" id="TKW19802.1"/>
    </source>
</evidence>
<evidence type="ECO:0008006" key="3">
    <source>
        <dbReference type="Google" id="ProtNLM"/>
    </source>
</evidence>
<dbReference type="AlphaFoldDB" id="A0A4U6UVJ0"/>
<dbReference type="Gramene" id="TKW19802">
    <property type="protein sequence ID" value="TKW19802"/>
    <property type="gene ID" value="SEVIR_4G043300v2"/>
</dbReference>
<reference evidence="1" key="1">
    <citation type="submission" date="2019-03" db="EMBL/GenBank/DDBJ databases">
        <title>WGS assembly of Setaria viridis.</title>
        <authorList>
            <person name="Huang P."/>
            <person name="Jenkins J."/>
            <person name="Grimwood J."/>
            <person name="Barry K."/>
            <person name="Healey A."/>
            <person name="Mamidi S."/>
            <person name="Sreedasyam A."/>
            <person name="Shu S."/>
            <person name="Feldman M."/>
            <person name="Wu J."/>
            <person name="Yu Y."/>
            <person name="Chen C."/>
            <person name="Johnson J."/>
            <person name="Rokhsar D."/>
            <person name="Baxter I."/>
            <person name="Schmutz J."/>
            <person name="Brutnell T."/>
            <person name="Kellogg E."/>
        </authorList>
    </citation>
    <scope>NUCLEOTIDE SEQUENCE [LARGE SCALE GENOMIC DNA]</scope>
</reference>
<gene>
    <name evidence="1" type="ORF">SEVIR_4G043300v2</name>
</gene>
<sequence length="111" mass="12398">MKISTTSCCSVLRPSLYAIGWPAAPHLLDFREIWALPALPDETPPAVRSAIITAILWNIWKARNSWIFDSSLHAAATTVCNIAGDLRLWTYRVKSTLASDFLRMCGLNSFM</sequence>
<organism evidence="1 2">
    <name type="scientific">Setaria viridis</name>
    <name type="common">Green bristlegrass</name>
    <name type="synonym">Setaria italica subsp. viridis</name>
    <dbReference type="NCBI Taxonomy" id="4556"/>
    <lineage>
        <taxon>Eukaryota</taxon>
        <taxon>Viridiplantae</taxon>
        <taxon>Streptophyta</taxon>
        <taxon>Embryophyta</taxon>
        <taxon>Tracheophyta</taxon>
        <taxon>Spermatophyta</taxon>
        <taxon>Magnoliopsida</taxon>
        <taxon>Liliopsida</taxon>
        <taxon>Poales</taxon>
        <taxon>Poaceae</taxon>
        <taxon>PACMAD clade</taxon>
        <taxon>Panicoideae</taxon>
        <taxon>Panicodae</taxon>
        <taxon>Paniceae</taxon>
        <taxon>Cenchrinae</taxon>
        <taxon>Setaria</taxon>
    </lineage>
</organism>
<keyword evidence="2" id="KW-1185">Reference proteome</keyword>